<accession>A0A7U6JJ18</accession>
<dbReference type="KEGG" id="tbn:TBH_C2398"/>
<dbReference type="PANTHER" id="PTHR48100:SF1">
    <property type="entry name" value="HISTIDINE PHOSPHATASE FAMILY PROTEIN-RELATED"/>
    <property type="match status" value="1"/>
</dbReference>
<protein>
    <submittedName>
        <fullName evidence="1">Alpha-ribazole phosphatase</fullName>
        <ecNumber evidence="1">3.1.3.73</ecNumber>
    </submittedName>
</protein>
<dbReference type="EMBL" id="AP012273">
    <property type="protein sequence ID" value="BAO45308.1"/>
    <property type="molecule type" value="Genomic_DNA"/>
</dbReference>
<dbReference type="SUPFAM" id="SSF53254">
    <property type="entry name" value="Phosphoglycerate mutase-like"/>
    <property type="match status" value="1"/>
</dbReference>
<keyword evidence="2" id="KW-1185">Reference proteome</keyword>
<dbReference type="GO" id="GO:0005737">
    <property type="term" value="C:cytoplasm"/>
    <property type="evidence" value="ECO:0007669"/>
    <property type="project" value="TreeGrafter"/>
</dbReference>
<dbReference type="OrthoDB" id="9783269at2"/>
<dbReference type="CDD" id="cd07067">
    <property type="entry name" value="HP_PGM_like"/>
    <property type="match status" value="1"/>
</dbReference>
<dbReference type="AlphaFoldDB" id="A0A7U6JJ18"/>
<gene>
    <name evidence="1" type="ORF">TBH_C2398</name>
</gene>
<dbReference type="InterPro" id="IPR029033">
    <property type="entry name" value="His_PPase_superfam"/>
</dbReference>
<organism evidence="1 2">
    <name type="scientific">Thiolapillus brandeum</name>
    <dbReference type="NCBI Taxonomy" id="1076588"/>
    <lineage>
        <taxon>Bacteria</taxon>
        <taxon>Pseudomonadati</taxon>
        <taxon>Pseudomonadota</taxon>
        <taxon>Gammaproteobacteria</taxon>
        <taxon>Chromatiales</taxon>
        <taxon>Sedimenticolaceae</taxon>
        <taxon>Thiolapillus</taxon>
    </lineage>
</organism>
<dbReference type="Gene3D" id="3.40.50.1240">
    <property type="entry name" value="Phosphoglycerate mutase-like"/>
    <property type="match status" value="1"/>
</dbReference>
<proteinExistence type="predicted"/>
<evidence type="ECO:0000313" key="1">
    <source>
        <dbReference type="EMBL" id="BAO45308.1"/>
    </source>
</evidence>
<dbReference type="SMART" id="SM00855">
    <property type="entry name" value="PGAM"/>
    <property type="match status" value="1"/>
</dbReference>
<reference evidence="1 2" key="1">
    <citation type="journal article" date="2014" name="PLoS ONE">
        <title>Physiological and genomic features of a novel sulfur-oxidizing gammaproteobacterium belonging to a previously uncultivated symbiotic lineage isolated from a hydrothermal vent.</title>
        <authorList>
            <person name="Nunoura T."/>
            <person name="Takaki Y."/>
            <person name="Kazama H."/>
            <person name="Kakuta J."/>
            <person name="Shimamura S."/>
            <person name="Makita H."/>
            <person name="Hirai M."/>
            <person name="Miyazaki M."/>
            <person name="Takai K."/>
        </authorList>
    </citation>
    <scope>NUCLEOTIDE SEQUENCE [LARGE SCALE GENOMIC DNA]</scope>
    <source>
        <strain evidence="1 2">Hiromi1</strain>
    </source>
</reference>
<evidence type="ECO:0000313" key="2">
    <source>
        <dbReference type="Proteomes" id="UP000031631"/>
    </source>
</evidence>
<dbReference type="GO" id="GO:0043755">
    <property type="term" value="F:alpha-ribazole phosphatase activity"/>
    <property type="evidence" value="ECO:0007669"/>
    <property type="project" value="UniProtKB-EC"/>
</dbReference>
<sequence>MSCRLDFIRHGEPEGGRLYRGASIDDPLSDKGWRQMWQTVGEDNHWDCIVSSPLQRCHGFALALGEKHGLPVAIEKDFREVGFGSWEGRSPADIQQHCPGDYAAFYGDPVRNRPPGAEDLPDFGRRVARAFEATAQACPDQRVLVVAHAGVIRAALGHVMQAPPQAWYRVKVDNAGLSRFLLDEKGKQLVFHNLPRLPQETLAGC</sequence>
<name>A0A7U6JJ18_9GAMM</name>
<dbReference type="InterPro" id="IPR050275">
    <property type="entry name" value="PGM_Phosphatase"/>
</dbReference>
<dbReference type="Pfam" id="PF00300">
    <property type="entry name" value="His_Phos_1"/>
    <property type="match status" value="1"/>
</dbReference>
<dbReference type="PANTHER" id="PTHR48100">
    <property type="entry name" value="BROAD-SPECIFICITY PHOSPHATASE YOR283W-RELATED"/>
    <property type="match status" value="1"/>
</dbReference>
<dbReference type="EC" id="3.1.3.73" evidence="1"/>
<dbReference type="RefSeq" id="WP_070104876.1">
    <property type="nucleotide sequence ID" value="NZ_AP012273.1"/>
</dbReference>
<dbReference type="Proteomes" id="UP000031631">
    <property type="component" value="Chromosome"/>
</dbReference>
<keyword evidence="1" id="KW-0378">Hydrolase</keyword>
<dbReference type="InterPro" id="IPR013078">
    <property type="entry name" value="His_Pase_superF_clade-1"/>
</dbReference>